<dbReference type="InterPro" id="IPR016181">
    <property type="entry name" value="Acyl_CoA_acyltransferase"/>
</dbReference>
<reference evidence="3 4" key="1">
    <citation type="submission" date="2016-03" db="EMBL/GenBank/DDBJ databases">
        <authorList>
            <person name="Ploux O."/>
        </authorList>
    </citation>
    <scope>NUCLEOTIDE SEQUENCE [LARGE SCALE GENOMIC DNA]</scope>
    <source>
        <strain evidence="3 4">UAMH 11012</strain>
    </source>
</reference>
<evidence type="ECO:0000256" key="2">
    <source>
        <dbReference type="SAM" id="SignalP"/>
    </source>
</evidence>
<evidence type="ECO:0000256" key="1">
    <source>
        <dbReference type="SAM" id="MobiDB-lite"/>
    </source>
</evidence>
<evidence type="ECO:0008006" key="5">
    <source>
        <dbReference type="Google" id="ProtNLM"/>
    </source>
</evidence>
<dbReference type="Gene3D" id="3.40.630.30">
    <property type="match status" value="1"/>
</dbReference>
<dbReference type="Proteomes" id="UP000184330">
    <property type="component" value="Unassembled WGS sequence"/>
</dbReference>
<feature type="signal peptide" evidence="2">
    <location>
        <begin position="1"/>
        <end position="26"/>
    </location>
</feature>
<sequence length="269" mass="29042">MATSASTTTNISLLLAVLEDIPTLAAVSHAAFLSDKHTRLKALCAGYNHGEGSKGALESYISSPRCVVIKAVTGEGEIVGSVCWSFRGFEWDGQSPALGQNSAQNIEGKKHEQKKKQALTNAPVTQLPPPPQVSLNGTKIQQLAQLSGGAMSHYSTLLTPPDAKCVILMLIPIWGINILPTHQSLGIGSRLISFGTSIADKEGVYSWVSSSDKGYRAFEKAGYREVGRLQLDLDDFAFDGEGKRVLDGESEDGKWGVYVWRYMRREVGG</sequence>
<dbReference type="AlphaFoldDB" id="A0A1L7WWK8"/>
<keyword evidence="2" id="KW-0732">Signal</keyword>
<name>A0A1L7WWK8_9HELO</name>
<dbReference type="PANTHER" id="PTHR42791">
    <property type="entry name" value="GNAT FAMILY ACETYLTRANSFERASE"/>
    <property type="match status" value="1"/>
</dbReference>
<dbReference type="EMBL" id="FJOG01000009">
    <property type="protein sequence ID" value="CZR57133.1"/>
    <property type="molecule type" value="Genomic_DNA"/>
</dbReference>
<proteinExistence type="predicted"/>
<feature type="chain" id="PRO_5012295685" description="N-acetyltransferase domain-containing protein" evidence="2">
    <location>
        <begin position="27"/>
        <end position="269"/>
    </location>
</feature>
<keyword evidence="4" id="KW-1185">Reference proteome</keyword>
<evidence type="ECO:0000313" key="4">
    <source>
        <dbReference type="Proteomes" id="UP000184330"/>
    </source>
</evidence>
<feature type="region of interest" description="Disordered" evidence="1">
    <location>
        <begin position="105"/>
        <end position="130"/>
    </location>
</feature>
<accession>A0A1L7WWK8</accession>
<protein>
    <recommendedName>
        <fullName evidence="5">N-acetyltransferase domain-containing protein</fullName>
    </recommendedName>
</protein>
<gene>
    <name evidence="3" type="ORF">PAC_07022</name>
</gene>
<dbReference type="OrthoDB" id="410198at2759"/>
<dbReference type="InterPro" id="IPR052523">
    <property type="entry name" value="Trichothecene_AcTrans"/>
</dbReference>
<dbReference type="PANTHER" id="PTHR42791:SF1">
    <property type="entry name" value="N-ACETYLTRANSFERASE DOMAIN-CONTAINING PROTEIN"/>
    <property type="match status" value="1"/>
</dbReference>
<dbReference type="SUPFAM" id="SSF55729">
    <property type="entry name" value="Acyl-CoA N-acyltransferases (Nat)"/>
    <property type="match status" value="1"/>
</dbReference>
<organism evidence="3 4">
    <name type="scientific">Phialocephala subalpina</name>
    <dbReference type="NCBI Taxonomy" id="576137"/>
    <lineage>
        <taxon>Eukaryota</taxon>
        <taxon>Fungi</taxon>
        <taxon>Dikarya</taxon>
        <taxon>Ascomycota</taxon>
        <taxon>Pezizomycotina</taxon>
        <taxon>Leotiomycetes</taxon>
        <taxon>Helotiales</taxon>
        <taxon>Mollisiaceae</taxon>
        <taxon>Phialocephala</taxon>
        <taxon>Phialocephala fortinii species complex</taxon>
    </lineage>
</organism>
<dbReference type="STRING" id="576137.A0A1L7WWK8"/>
<evidence type="ECO:0000313" key="3">
    <source>
        <dbReference type="EMBL" id="CZR57133.1"/>
    </source>
</evidence>